<dbReference type="EMBL" id="AP028947">
    <property type="protein sequence ID" value="BET25464.1"/>
    <property type="molecule type" value="Genomic_DNA"/>
</dbReference>
<proteinExistence type="predicted"/>
<dbReference type="InterPro" id="IPR006683">
    <property type="entry name" value="Thioestr_dom"/>
</dbReference>
<dbReference type="SUPFAM" id="SSF54637">
    <property type="entry name" value="Thioesterase/thiol ester dehydrase-isomerase"/>
    <property type="match status" value="1"/>
</dbReference>
<evidence type="ECO:0000313" key="3">
    <source>
        <dbReference type="EMBL" id="BET25464.1"/>
    </source>
</evidence>
<dbReference type="Gene3D" id="3.10.129.10">
    <property type="entry name" value="Hotdog Thioesterase"/>
    <property type="match status" value="1"/>
</dbReference>
<keyword evidence="1" id="KW-0812">Transmembrane</keyword>
<keyword evidence="1" id="KW-1133">Transmembrane helix</keyword>
<keyword evidence="4" id="KW-1185">Reference proteome</keyword>
<dbReference type="Pfam" id="PF03061">
    <property type="entry name" value="4HBT"/>
    <property type="match status" value="1"/>
</dbReference>
<dbReference type="RefSeq" id="WP_130558061.1">
    <property type="nucleotide sequence ID" value="NZ_AP028947.1"/>
</dbReference>
<name>A0AA86J1Z4_9BURK</name>
<dbReference type="InterPro" id="IPR029069">
    <property type="entry name" value="HotDog_dom_sf"/>
</dbReference>
<dbReference type="Proteomes" id="UP001329151">
    <property type="component" value="Chromosome"/>
</dbReference>
<evidence type="ECO:0000313" key="4">
    <source>
        <dbReference type="Proteomes" id="UP001329151"/>
    </source>
</evidence>
<dbReference type="CDD" id="cd03443">
    <property type="entry name" value="PaaI_thioesterase"/>
    <property type="match status" value="1"/>
</dbReference>
<reference evidence="3 4" key="1">
    <citation type="submission" date="2023-10" db="EMBL/GenBank/DDBJ databases">
        <title>Complete Genome Sequence of Limnobacter thiooxidans CS-K2T, Isolated from freshwater lake sediments in Bavaria, Germany.</title>
        <authorList>
            <person name="Naruki M."/>
            <person name="Watanabe A."/>
            <person name="Warashina T."/>
            <person name="Morita T."/>
            <person name="Arakawa K."/>
        </authorList>
    </citation>
    <scope>NUCLEOTIDE SEQUENCE [LARGE SCALE GENOMIC DNA]</scope>
    <source>
        <strain evidence="3 4">CS-K2</strain>
    </source>
</reference>
<organism evidence="3 4">
    <name type="scientific">Limnobacter thiooxidans</name>
    <dbReference type="NCBI Taxonomy" id="131080"/>
    <lineage>
        <taxon>Bacteria</taxon>
        <taxon>Pseudomonadati</taxon>
        <taxon>Pseudomonadota</taxon>
        <taxon>Betaproteobacteria</taxon>
        <taxon>Burkholderiales</taxon>
        <taxon>Burkholderiaceae</taxon>
        <taxon>Limnobacter</taxon>
    </lineage>
</organism>
<feature type="domain" description="Thioesterase" evidence="2">
    <location>
        <begin position="44"/>
        <end position="117"/>
    </location>
</feature>
<keyword evidence="1" id="KW-0472">Membrane</keyword>
<evidence type="ECO:0000256" key="1">
    <source>
        <dbReference type="SAM" id="Phobius"/>
    </source>
</evidence>
<gene>
    <name evidence="3" type="ORF">RGQ30_09650</name>
</gene>
<accession>A0AA86J1Z4</accession>
<dbReference type="GO" id="GO:0016790">
    <property type="term" value="F:thiolester hydrolase activity"/>
    <property type="evidence" value="ECO:0007669"/>
    <property type="project" value="UniProtKB-ARBA"/>
</dbReference>
<dbReference type="AlphaFoldDB" id="A0AA86J1Z4"/>
<dbReference type="KEGG" id="lto:RGQ30_09650"/>
<feature type="transmembrane region" description="Helical" evidence="1">
    <location>
        <begin position="51"/>
        <end position="75"/>
    </location>
</feature>
<protein>
    <submittedName>
        <fullName evidence="3">PaaI family thioesterase</fullName>
    </submittedName>
</protein>
<evidence type="ECO:0000259" key="2">
    <source>
        <dbReference type="Pfam" id="PF03061"/>
    </source>
</evidence>
<sequence length="136" mass="14546">MVTKDLMNEFINTQFPQSKITVEHVDGESATIRHKITDAELRPGGTVAGPVMFLVADCALYVGILGRIGIVPLAVTTNMNINFLRKPSADRDIIGVCKLIKVGKTLAIGEVSVYSEGLADPVAHAVGTYAIPPKKD</sequence>